<organism evidence="3 4">
    <name type="scientific">Streptomyces xanthochromogenes</name>
    <dbReference type="NCBI Taxonomy" id="67384"/>
    <lineage>
        <taxon>Bacteria</taxon>
        <taxon>Bacillati</taxon>
        <taxon>Actinomycetota</taxon>
        <taxon>Actinomycetes</taxon>
        <taxon>Kitasatosporales</taxon>
        <taxon>Streptomycetaceae</taxon>
        <taxon>Streptomyces</taxon>
    </lineage>
</organism>
<feature type="region of interest" description="Disordered" evidence="2">
    <location>
        <begin position="1"/>
        <end position="21"/>
    </location>
</feature>
<gene>
    <name evidence="3" type="ORF">GCM10010326_69330</name>
</gene>
<dbReference type="InterPro" id="IPR002765">
    <property type="entry name" value="UPF0145_YbjQ-like"/>
</dbReference>
<keyword evidence="4" id="KW-1185">Reference proteome</keyword>
<dbReference type="InterPro" id="IPR035439">
    <property type="entry name" value="UPF0145_dom_sf"/>
</dbReference>
<comment type="similarity">
    <text evidence="1">Belongs to the UPF0145 family.</text>
</comment>
<evidence type="ECO:0008006" key="5">
    <source>
        <dbReference type="Google" id="ProtNLM"/>
    </source>
</evidence>
<comment type="caution">
    <text evidence="3">The sequence shown here is derived from an EMBL/GenBank/DDBJ whole genome shotgun (WGS) entry which is preliminary data.</text>
</comment>
<dbReference type="PANTHER" id="PTHR34068">
    <property type="entry name" value="UPF0145 PROTEIN YBJQ"/>
    <property type="match status" value="1"/>
</dbReference>
<dbReference type="PANTHER" id="PTHR34068:SF2">
    <property type="entry name" value="UPF0145 PROTEIN SCO3412"/>
    <property type="match status" value="1"/>
</dbReference>
<dbReference type="SUPFAM" id="SSF117782">
    <property type="entry name" value="YbjQ-like"/>
    <property type="match status" value="2"/>
</dbReference>
<dbReference type="Proteomes" id="UP000600946">
    <property type="component" value="Unassembled WGS sequence"/>
</dbReference>
<name>A0ABQ3ASL7_9ACTN</name>
<proteinExistence type="inferred from homology"/>
<accession>A0ABQ3ASL7</accession>
<dbReference type="RefSeq" id="WP_202520000.1">
    <property type="nucleotide sequence ID" value="NZ_BMUU01000017.1"/>
</dbReference>
<sequence length="287" mass="31073">MTERTGQEPTGAAAQPAGDGVPEDAMRRLAQLQPGEKGSLFTSDLTVNEFLLVREAGFRPLGLVLGSSVYHVGIQLGRWSKNQELTKLSQAMYHARELAMSRMEAEASALGADGIVGVRLDIEFKEFGSDIAEFIAVGTAVKADGADPGPTGTWLNNKGKPFTSDLSGQDFWTLIRAGYAPLDMVMGSCVYHVAHQRFAQALSTAGRNVEIEPFTQALYDARELAMSRMQAEGQALEAEGIVAVQLRQHSHTWGTHTTEFFAIGTAVRPLRDDHVIARPTMVLSLDA</sequence>
<dbReference type="Gene3D" id="3.30.110.70">
    <property type="entry name" value="Hypothetical protein apc22750. Chain B"/>
    <property type="match status" value="2"/>
</dbReference>
<protein>
    <recommendedName>
        <fullName evidence="5">Heavy metal-binding domain-containing protein</fullName>
    </recommendedName>
</protein>
<evidence type="ECO:0000256" key="2">
    <source>
        <dbReference type="SAM" id="MobiDB-lite"/>
    </source>
</evidence>
<evidence type="ECO:0000313" key="4">
    <source>
        <dbReference type="Proteomes" id="UP000600946"/>
    </source>
</evidence>
<evidence type="ECO:0000313" key="3">
    <source>
        <dbReference type="EMBL" id="GGY64717.1"/>
    </source>
</evidence>
<reference evidence="4" key="1">
    <citation type="journal article" date="2019" name="Int. J. Syst. Evol. Microbiol.">
        <title>The Global Catalogue of Microorganisms (GCM) 10K type strain sequencing project: providing services to taxonomists for standard genome sequencing and annotation.</title>
        <authorList>
            <consortium name="The Broad Institute Genomics Platform"/>
            <consortium name="The Broad Institute Genome Sequencing Center for Infectious Disease"/>
            <person name="Wu L."/>
            <person name="Ma J."/>
        </authorList>
    </citation>
    <scope>NUCLEOTIDE SEQUENCE [LARGE SCALE GENOMIC DNA]</scope>
    <source>
        <strain evidence="4">JCM 4594</strain>
    </source>
</reference>
<evidence type="ECO:0000256" key="1">
    <source>
        <dbReference type="ARBA" id="ARBA00010751"/>
    </source>
</evidence>
<dbReference type="Pfam" id="PF01906">
    <property type="entry name" value="YbjQ_1"/>
    <property type="match status" value="2"/>
</dbReference>
<dbReference type="GeneID" id="96294798"/>
<dbReference type="EMBL" id="BMUU01000017">
    <property type="protein sequence ID" value="GGY64717.1"/>
    <property type="molecule type" value="Genomic_DNA"/>
</dbReference>